<dbReference type="PANTHER" id="PTHR10098">
    <property type="entry name" value="RAPSYN-RELATED"/>
    <property type="match status" value="1"/>
</dbReference>
<dbReference type="InterPro" id="IPR011990">
    <property type="entry name" value="TPR-like_helical_dom_sf"/>
</dbReference>
<dbReference type="InterPro" id="IPR024983">
    <property type="entry name" value="CHAT_dom"/>
</dbReference>
<dbReference type="PROSITE" id="PS50293">
    <property type="entry name" value="TPR_REGION"/>
    <property type="match status" value="2"/>
</dbReference>
<sequence>MHLRLCLLALLAALPLAATPQLFFVFDSPFVAFAQTPEDRLTEADRLLEQGIEQFRVGSQFQAALQTWQTALAIYQNAEVRAAFPQKSRAGEGRAYGYMGNAYLALGQYFQAIELYEQDLAIAREIADRTSESRALGNLGNAYLSLGQYRRAIELYEQDLAITQTLREIDRANATLRANEGVTLGNLASAYLSLSRYGRAIELYEQQLAIARETGDRAEEARSLGNLGVVYLSLGQYSRALELLEQDLAIAREMSSLASEGFALGNLGSVYNALGQYPRAIEHFEQQLAIAREINDRAGEGNALGNLGSAYLNLSQFDRAIEHFEQQLAIAREIGDRADEANALGNLGNAYQSLDQYPHAIELYNQQLALTREIGIRRGEGSALGNLGNVYLNLSQYSRALKLFEEQLAISQEIGNRSSEGSALGNLGNAYFRLGQYPQAIELFSQSLAIDQAIGDRAGESASLGNLGNVHFSLGQYQRAIEFYQQDLHISREIGNRVGEGSALGSLGVAYLSLNQLNYAIELFDQRLAVARELGDRTGEGNGLVDLGAAYFKLGQYSRAIELYQQGLAIVREVGDREIEGDTLNNLGYLFQTQGQSELAIALYKQSVNVRETIRQEISDRSLLQSYTDTVAGTYRRLADLLLEQGRILEAQQVLELLKIQEIQDYTDQRAGEDLPNVTLLPKEEELIGRFITLVEFGKQLRDCEAARCNALTTLRAERNELFNQYRAAITELESFVRERLAADETLLNPTLFASKAEEIIRAQPGTVIIYPLVLEDKLWLLWATDGRLQSKREIDVDRVTLGNTAIKFRELLENRNSDIDELQATAQQLYTWLIAPIEAELAANQEIQHLVFSLDRTTRYLPMAALHDGQQYLIEKYTVTTILSAALTNYNERVPIGTENVAVLGAGVSEASVGFNALANVPVELDGIIRETNNPADTAGIYPGQALLNPAFTFEALQNALSGMTFLHIATHGTFIPGRRDESFLVMGNEQRLPIPEIETLGTYLEDVHLVVLSACETALGGSDEEGLEIAGLGYYFLKNRPVSVLASLWNVNDRSTSLLMQQFYANLAAGTAAAPITKAAALRDAQLALLGSDALSTEAQTRLIGQRQDTADPTPLSHPYHWAPFILIGNGL</sequence>
<feature type="chain" id="PRO_5045380340" evidence="3">
    <location>
        <begin position="19"/>
        <end position="1134"/>
    </location>
</feature>
<feature type="repeat" description="TPR" evidence="1">
    <location>
        <begin position="93"/>
        <end position="126"/>
    </location>
</feature>
<dbReference type="Pfam" id="PF12770">
    <property type="entry name" value="CHAT"/>
    <property type="match status" value="1"/>
</dbReference>
<dbReference type="Proteomes" id="UP001600165">
    <property type="component" value="Unassembled WGS sequence"/>
</dbReference>
<evidence type="ECO:0000313" key="6">
    <source>
        <dbReference type="Proteomes" id="UP001600165"/>
    </source>
</evidence>
<dbReference type="Gene3D" id="1.25.40.10">
    <property type="entry name" value="Tetratricopeptide repeat domain"/>
    <property type="match status" value="3"/>
</dbReference>
<feature type="repeat" description="TPR" evidence="1">
    <location>
        <begin position="421"/>
        <end position="454"/>
    </location>
</feature>
<keyword evidence="6" id="KW-1185">Reference proteome</keyword>
<evidence type="ECO:0000259" key="4">
    <source>
        <dbReference type="Pfam" id="PF12770"/>
    </source>
</evidence>
<feature type="repeat" description="TPR" evidence="1">
    <location>
        <begin position="341"/>
        <end position="374"/>
    </location>
</feature>
<dbReference type="PROSITE" id="PS50005">
    <property type="entry name" value="TPR"/>
    <property type="match status" value="10"/>
</dbReference>
<feature type="repeat" description="TPR" evidence="1">
    <location>
        <begin position="133"/>
        <end position="166"/>
    </location>
</feature>
<feature type="repeat" description="TPR" evidence="1">
    <location>
        <begin position="261"/>
        <end position="294"/>
    </location>
</feature>
<dbReference type="Pfam" id="PF13424">
    <property type="entry name" value="TPR_12"/>
    <property type="match status" value="6"/>
</dbReference>
<comment type="caution">
    <text evidence="5">The sequence shown here is derived from an EMBL/GenBank/DDBJ whole genome shotgun (WGS) entry which is preliminary data.</text>
</comment>
<evidence type="ECO:0000256" key="1">
    <source>
        <dbReference type="PROSITE-ProRule" id="PRU00339"/>
    </source>
</evidence>
<feature type="domain" description="CHAT" evidence="4">
    <location>
        <begin position="824"/>
        <end position="1132"/>
    </location>
</feature>
<dbReference type="EMBL" id="JBHZOL010000054">
    <property type="protein sequence ID" value="MFE4106135.1"/>
    <property type="molecule type" value="Genomic_DNA"/>
</dbReference>
<evidence type="ECO:0000256" key="2">
    <source>
        <dbReference type="SAM" id="Coils"/>
    </source>
</evidence>
<dbReference type="SMART" id="SM00028">
    <property type="entry name" value="TPR"/>
    <property type="match status" value="14"/>
</dbReference>
<dbReference type="SUPFAM" id="SSF48452">
    <property type="entry name" value="TPR-like"/>
    <property type="match status" value="4"/>
</dbReference>
<feature type="repeat" description="TPR" evidence="1">
    <location>
        <begin position="221"/>
        <end position="254"/>
    </location>
</feature>
<feature type="repeat" description="TPR" evidence="1">
    <location>
        <begin position="301"/>
        <end position="334"/>
    </location>
</feature>
<keyword evidence="1" id="KW-0802">TPR repeat</keyword>
<feature type="repeat" description="TPR" evidence="1">
    <location>
        <begin position="381"/>
        <end position="414"/>
    </location>
</feature>
<accession>A0ABW6IET3</accession>
<feature type="coiled-coil region" evidence="2">
    <location>
        <begin position="201"/>
        <end position="254"/>
    </location>
</feature>
<dbReference type="RefSeq" id="WP_377963599.1">
    <property type="nucleotide sequence ID" value="NZ_JBHZOL010000054.1"/>
</dbReference>
<keyword evidence="2" id="KW-0175">Coiled coil</keyword>
<dbReference type="PANTHER" id="PTHR10098:SF108">
    <property type="entry name" value="TETRATRICOPEPTIDE REPEAT PROTEIN 28"/>
    <property type="match status" value="1"/>
</dbReference>
<evidence type="ECO:0000256" key="3">
    <source>
        <dbReference type="SAM" id="SignalP"/>
    </source>
</evidence>
<dbReference type="Pfam" id="PF13176">
    <property type="entry name" value="TPR_7"/>
    <property type="match status" value="1"/>
</dbReference>
<dbReference type="InterPro" id="IPR019734">
    <property type="entry name" value="TPR_rpt"/>
</dbReference>
<feature type="repeat" description="TPR" evidence="1">
    <location>
        <begin position="541"/>
        <end position="574"/>
    </location>
</feature>
<protein>
    <submittedName>
        <fullName evidence="5">Tetratricopeptide repeat protein</fullName>
    </submittedName>
</protein>
<feature type="signal peptide" evidence="3">
    <location>
        <begin position="1"/>
        <end position="18"/>
    </location>
</feature>
<keyword evidence="3" id="KW-0732">Signal</keyword>
<organism evidence="5 6">
    <name type="scientific">Almyronema epifaneia S1</name>
    <dbReference type="NCBI Taxonomy" id="2991925"/>
    <lineage>
        <taxon>Bacteria</taxon>
        <taxon>Bacillati</taxon>
        <taxon>Cyanobacteriota</taxon>
        <taxon>Cyanophyceae</taxon>
        <taxon>Nodosilineales</taxon>
        <taxon>Nodosilineaceae</taxon>
        <taxon>Almyronema</taxon>
        <taxon>Almyronema epifaneia</taxon>
    </lineage>
</organism>
<name>A0ABW6IET3_9CYAN</name>
<reference evidence="5 6" key="1">
    <citation type="submission" date="2024-10" db="EMBL/GenBank/DDBJ databases">
        <authorList>
            <person name="Ratan Roy A."/>
            <person name="Morales Sandoval P.H."/>
            <person name="De Los Santos Villalobos S."/>
            <person name="Chakraborty S."/>
            <person name="Mukherjee J."/>
        </authorList>
    </citation>
    <scope>NUCLEOTIDE SEQUENCE [LARGE SCALE GENOMIC DNA]</scope>
    <source>
        <strain evidence="5 6">S1</strain>
    </source>
</reference>
<feature type="repeat" description="TPR" evidence="1">
    <location>
        <begin position="461"/>
        <end position="494"/>
    </location>
</feature>
<gene>
    <name evidence="5" type="ORF">ACFVKH_07605</name>
</gene>
<evidence type="ECO:0000313" key="5">
    <source>
        <dbReference type="EMBL" id="MFE4106135.1"/>
    </source>
</evidence>
<proteinExistence type="predicted"/>